<proteinExistence type="predicted"/>
<protein>
    <submittedName>
        <fullName evidence="3">AtpZ/AtpI family protein</fullName>
    </submittedName>
</protein>
<dbReference type="Proteomes" id="UP000829758">
    <property type="component" value="Chromosome"/>
</dbReference>
<evidence type="ECO:0000256" key="2">
    <source>
        <dbReference type="SAM" id="Phobius"/>
    </source>
</evidence>
<evidence type="ECO:0000313" key="3">
    <source>
        <dbReference type="EMBL" id="MCC3273840.1"/>
    </source>
</evidence>
<gene>
    <name evidence="3" type="ORF">LJ755_14015</name>
    <name evidence="4" type="ORF">MUK71_11135</name>
</gene>
<feature type="transmembrane region" description="Helical" evidence="2">
    <location>
        <begin position="21"/>
        <end position="39"/>
    </location>
</feature>
<evidence type="ECO:0000313" key="5">
    <source>
        <dbReference type="Proteomes" id="UP000829758"/>
    </source>
</evidence>
<keyword evidence="2" id="KW-1133">Transmembrane helix</keyword>
<dbReference type="EMBL" id="JAJFZT010000009">
    <property type="protein sequence ID" value="MCC3273840.1"/>
    <property type="molecule type" value="Genomic_DNA"/>
</dbReference>
<evidence type="ECO:0000313" key="4">
    <source>
        <dbReference type="EMBL" id="UON91163.1"/>
    </source>
</evidence>
<dbReference type="Proteomes" id="UP001155145">
    <property type="component" value="Unassembled WGS sequence"/>
</dbReference>
<sequence length="89" mass="9436">MPKKQPVPVAFQAPPSRRKEALQYVLAGIIALGLIGWSLDSLLGTRWILPAGIVLGAVSGYYVAAAHRRTPGADRPTTGGKQPDTDKSN</sequence>
<evidence type="ECO:0000256" key="1">
    <source>
        <dbReference type="SAM" id="MobiDB-lite"/>
    </source>
</evidence>
<dbReference type="AlphaFoldDB" id="A0A9X1MAM9"/>
<organism evidence="3 6">
    <name type="scientific">Arthrobacter zhangbolii</name>
    <dbReference type="NCBI Taxonomy" id="2886936"/>
    <lineage>
        <taxon>Bacteria</taxon>
        <taxon>Bacillati</taxon>
        <taxon>Actinomycetota</taxon>
        <taxon>Actinomycetes</taxon>
        <taxon>Micrococcales</taxon>
        <taxon>Micrococcaceae</taxon>
        <taxon>Arthrobacter</taxon>
    </lineage>
</organism>
<accession>A0A9X1MAM9</accession>
<name>A0A9X1MAM9_9MICC</name>
<keyword evidence="2" id="KW-0472">Membrane</keyword>
<reference evidence="3" key="1">
    <citation type="submission" date="2021-10" db="EMBL/GenBank/DDBJ databases">
        <title>Novel species in genus Arthrobacter.</title>
        <authorList>
            <person name="Liu Y."/>
        </authorList>
    </citation>
    <scope>NUCLEOTIDE SEQUENCE</scope>
    <source>
        <strain evidence="5">zg-Y462</strain>
        <strain evidence="3">Zg-Y462</strain>
    </source>
</reference>
<dbReference type="RefSeq" id="WP_227903352.1">
    <property type="nucleotide sequence ID" value="NZ_CP094984.1"/>
</dbReference>
<keyword evidence="5" id="KW-1185">Reference proteome</keyword>
<feature type="transmembrane region" description="Helical" evidence="2">
    <location>
        <begin position="45"/>
        <end position="65"/>
    </location>
</feature>
<feature type="region of interest" description="Disordered" evidence="1">
    <location>
        <begin position="69"/>
        <end position="89"/>
    </location>
</feature>
<dbReference type="EMBL" id="CP094984">
    <property type="protein sequence ID" value="UON91163.1"/>
    <property type="molecule type" value="Genomic_DNA"/>
</dbReference>
<evidence type="ECO:0000313" key="6">
    <source>
        <dbReference type="Proteomes" id="UP001155145"/>
    </source>
</evidence>
<keyword evidence="2" id="KW-0812">Transmembrane</keyword>